<gene>
    <name evidence="16" type="ORF">CVV68_01120</name>
</gene>
<keyword evidence="7 13" id="KW-0812">Transmembrane</keyword>
<evidence type="ECO:0000256" key="10">
    <source>
        <dbReference type="ARBA" id="ARBA00023012"/>
    </source>
</evidence>
<dbReference type="InterPro" id="IPR004358">
    <property type="entry name" value="Sig_transdc_His_kin-like_C"/>
</dbReference>
<dbReference type="SMART" id="SM00387">
    <property type="entry name" value="HATPase_c"/>
    <property type="match status" value="1"/>
</dbReference>
<dbReference type="PANTHER" id="PTHR45436">
    <property type="entry name" value="SENSOR HISTIDINE KINASE YKOH"/>
    <property type="match status" value="1"/>
</dbReference>
<comment type="caution">
    <text evidence="16">The sequence shown here is derived from an EMBL/GenBank/DDBJ whole genome shotgun (WGS) entry which is preliminary data.</text>
</comment>
<keyword evidence="10" id="KW-0902">Two-component regulatory system</keyword>
<dbReference type="GO" id="GO:0005886">
    <property type="term" value="C:plasma membrane"/>
    <property type="evidence" value="ECO:0007669"/>
    <property type="project" value="UniProtKB-SubCell"/>
</dbReference>
<keyword evidence="6" id="KW-0808">Transferase</keyword>
<proteinExistence type="predicted"/>
<protein>
    <recommendedName>
        <fullName evidence="4">histidine kinase</fullName>
        <ecNumber evidence="4">2.7.13.3</ecNumber>
    </recommendedName>
</protein>
<dbReference type="InterPro" id="IPR003594">
    <property type="entry name" value="HATPase_dom"/>
</dbReference>
<dbReference type="InterPro" id="IPR036890">
    <property type="entry name" value="HATPase_C_sf"/>
</dbReference>
<dbReference type="InterPro" id="IPR050428">
    <property type="entry name" value="TCS_sensor_his_kinase"/>
</dbReference>
<keyword evidence="5" id="KW-0597">Phosphoprotein</keyword>
<dbReference type="SMART" id="SM00304">
    <property type="entry name" value="HAMP"/>
    <property type="match status" value="1"/>
</dbReference>
<feature type="domain" description="Histidine kinase" evidence="14">
    <location>
        <begin position="281"/>
        <end position="495"/>
    </location>
</feature>
<evidence type="ECO:0000256" key="13">
    <source>
        <dbReference type="SAM" id="Phobius"/>
    </source>
</evidence>
<keyword evidence="9 13" id="KW-1133">Transmembrane helix</keyword>
<feature type="domain" description="HAMP" evidence="15">
    <location>
        <begin position="204"/>
        <end position="266"/>
    </location>
</feature>
<feature type="transmembrane region" description="Helical" evidence="13">
    <location>
        <begin position="177"/>
        <end position="203"/>
    </location>
</feature>
<feature type="transmembrane region" description="Helical" evidence="13">
    <location>
        <begin position="29"/>
        <end position="52"/>
    </location>
</feature>
<evidence type="ECO:0000313" key="16">
    <source>
        <dbReference type="EMBL" id="PYI69741.1"/>
    </source>
</evidence>
<evidence type="ECO:0000256" key="12">
    <source>
        <dbReference type="SAM" id="MobiDB-lite"/>
    </source>
</evidence>
<dbReference type="EC" id="2.7.13.3" evidence="4"/>
<dbReference type="SMART" id="SM00388">
    <property type="entry name" value="HisKA"/>
    <property type="match status" value="1"/>
</dbReference>
<evidence type="ECO:0000256" key="9">
    <source>
        <dbReference type="ARBA" id="ARBA00022989"/>
    </source>
</evidence>
<dbReference type="GO" id="GO:0005509">
    <property type="term" value="F:calcium ion binding"/>
    <property type="evidence" value="ECO:0007669"/>
    <property type="project" value="UniProtKB-ARBA"/>
</dbReference>
<keyword evidence="17" id="KW-1185">Reference proteome</keyword>
<accession>A0A2V5LDE6</accession>
<dbReference type="PRINTS" id="PR00344">
    <property type="entry name" value="BCTRLSENSOR"/>
</dbReference>
<dbReference type="AlphaFoldDB" id="A0A2V5LDE6"/>
<dbReference type="CDD" id="cd00082">
    <property type="entry name" value="HisKA"/>
    <property type="match status" value="1"/>
</dbReference>
<evidence type="ECO:0000256" key="6">
    <source>
        <dbReference type="ARBA" id="ARBA00022679"/>
    </source>
</evidence>
<dbReference type="CDD" id="cd06225">
    <property type="entry name" value="HAMP"/>
    <property type="match status" value="1"/>
</dbReference>
<evidence type="ECO:0000256" key="8">
    <source>
        <dbReference type="ARBA" id="ARBA00022777"/>
    </source>
</evidence>
<evidence type="ECO:0000256" key="11">
    <source>
        <dbReference type="ARBA" id="ARBA00023136"/>
    </source>
</evidence>
<comment type="catalytic activity">
    <reaction evidence="1">
        <text>ATP + protein L-histidine = ADP + protein N-phospho-L-histidine.</text>
        <dbReference type="EC" id="2.7.13.3"/>
    </reaction>
</comment>
<evidence type="ECO:0000256" key="7">
    <source>
        <dbReference type="ARBA" id="ARBA00022692"/>
    </source>
</evidence>
<dbReference type="RefSeq" id="WP_110499164.1">
    <property type="nucleotide sequence ID" value="NZ_QJVD01000001.1"/>
</dbReference>
<dbReference type="GO" id="GO:0000155">
    <property type="term" value="F:phosphorelay sensor kinase activity"/>
    <property type="evidence" value="ECO:0007669"/>
    <property type="project" value="InterPro"/>
</dbReference>
<sequence length="557" mass="58253">MHLTASRQSLRTAAGRLSRPGSWHLRTRLVAVMMALLTVICALVGLVSYTAISVSLNDRLDASLQQASVRTNQFFLNPPGGGAGSPRDLLNAKATSAGQLSAIQINGGVTYAGMLDANGTRQELTAADARILAGLPTTGATADKSLSIGNYRLQAVPAGNDAVLITGLPLAGTQATLATLLLTILLISLTGLAILGLAGTYIIRRSLRPLERLSSVATRVASLPLDAGEVALSVRVPDTASRPGTEVGNVGHAFNAMLDNVSHALQARQRSETKVRRFVADASHELRTPLTAIRGYTELLQMTESLTPDGKTSLGRVTAQSLRMGRLVEDLLTLARLDDGQPLALRTADLTPIVMDAVSDVRVGAPDHHWIIDVPDAPVRGKCDDGQLKQVMLNLLSNAAKHTPAGTTVSTRVTRESDGSAVVTVTDNGTGIAPEFQDIIFDRFSRADTARTGTQGSTGLGLSIVAAIMAAHHGTVDLASSPGETTFTLRLPPGPEGMPTGPLAAVPPAPRDSAPQDSESKDPAVSAPPPQDRPPQEPQQDSAVQDSDAVTAKPIPR</sequence>
<keyword evidence="11 13" id="KW-0472">Membrane</keyword>
<dbReference type="Pfam" id="PF02518">
    <property type="entry name" value="HATPase_c"/>
    <property type="match status" value="1"/>
</dbReference>
<evidence type="ECO:0000259" key="14">
    <source>
        <dbReference type="PROSITE" id="PS50109"/>
    </source>
</evidence>
<evidence type="ECO:0000313" key="17">
    <source>
        <dbReference type="Proteomes" id="UP000247832"/>
    </source>
</evidence>
<dbReference type="EMBL" id="QJVD01000001">
    <property type="protein sequence ID" value="PYI69741.1"/>
    <property type="molecule type" value="Genomic_DNA"/>
</dbReference>
<evidence type="ECO:0000259" key="15">
    <source>
        <dbReference type="PROSITE" id="PS50885"/>
    </source>
</evidence>
<comment type="cofactor">
    <cofactor evidence="2">
        <name>a divalent metal cation</name>
        <dbReference type="ChEBI" id="CHEBI:60240"/>
    </cofactor>
</comment>
<reference evidence="16 17" key="1">
    <citation type="submission" date="2018-05" db="EMBL/GenBank/DDBJ databases">
        <title>Genetic diversity of glacier-inhabiting Cryobacterium bacteria in China and description of Cryobacterium mengkeensis sp. nov. and Arthrobacter glacialis sp. nov.</title>
        <authorList>
            <person name="Liu Q."/>
            <person name="Xin Y.-H."/>
        </authorList>
    </citation>
    <scope>NUCLEOTIDE SEQUENCE [LARGE SCALE GENOMIC DNA]</scope>
    <source>
        <strain evidence="16 17">LI2</strain>
    </source>
</reference>
<dbReference type="SUPFAM" id="SSF55874">
    <property type="entry name" value="ATPase domain of HSP90 chaperone/DNA topoisomerase II/histidine kinase"/>
    <property type="match status" value="1"/>
</dbReference>
<feature type="region of interest" description="Disordered" evidence="12">
    <location>
        <begin position="479"/>
        <end position="557"/>
    </location>
</feature>
<dbReference type="Pfam" id="PF00672">
    <property type="entry name" value="HAMP"/>
    <property type="match status" value="1"/>
</dbReference>
<keyword evidence="8 16" id="KW-0418">Kinase</keyword>
<evidence type="ECO:0000256" key="3">
    <source>
        <dbReference type="ARBA" id="ARBA00004236"/>
    </source>
</evidence>
<dbReference type="Gene3D" id="3.30.565.10">
    <property type="entry name" value="Histidine kinase-like ATPase, C-terminal domain"/>
    <property type="match status" value="1"/>
</dbReference>
<evidence type="ECO:0000256" key="5">
    <source>
        <dbReference type="ARBA" id="ARBA00022553"/>
    </source>
</evidence>
<dbReference type="Gene3D" id="1.10.287.130">
    <property type="match status" value="1"/>
</dbReference>
<evidence type="ECO:0000256" key="4">
    <source>
        <dbReference type="ARBA" id="ARBA00012438"/>
    </source>
</evidence>
<evidence type="ECO:0000256" key="1">
    <source>
        <dbReference type="ARBA" id="ARBA00000085"/>
    </source>
</evidence>
<name>A0A2V5LDE6_9MICC</name>
<organism evidence="16 17">
    <name type="scientific">Arthrobacter livingstonensis</name>
    <dbReference type="NCBI Taxonomy" id="670078"/>
    <lineage>
        <taxon>Bacteria</taxon>
        <taxon>Bacillati</taxon>
        <taxon>Actinomycetota</taxon>
        <taxon>Actinomycetes</taxon>
        <taxon>Micrococcales</taxon>
        <taxon>Micrococcaceae</taxon>
        <taxon>Arthrobacter</taxon>
    </lineage>
</organism>
<evidence type="ECO:0000256" key="2">
    <source>
        <dbReference type="ARBA" id="ARBA00001968"/>
    </source>
</evidence>
<dbReference type="InterPro" id="IPR003660">
    <property type="entry name" value="HAMP_dom"/>
</dbReference>
<dbReference type="FunFam" id="3.30.565.10:FF:000006">
    <property type="entry name" value="Sensor histidine kinase WalK"/>
    <property type="match status" value="1"/>
</dbReference>
<dbReference type="PROSITE" id="PS50109">
    <property type="entry name" value="HIS_KIN"/>
    <property type="match status" value="1"/>
</dbReference>
<feature type="compositionally biased region" description="Pro residues" evidence="12">
    <location>
        <begin position="526"/>
        <end position="537"/>
    </location>
</feature>
<dbReference type="OrthoDB" id="9786919at2"/>
<dbReference type="Pfam" id="PF00512">
    <property type="entry name" value="HisKA"/>
    <property type="match status" value="1"/>
</dbReference>
<dbReference type="PANTHER" id="PTHR45436:SF5">
    <property type="entry name" value="SENSOR HISTIDINE KINASE TRCS"/>
    <property type="match status" value="1"/>
</dbReference>
<dbReference type="SUPFAM" id="SSF47384">
    <property type="entry name" value="Homodimeric domain of signal transducing histidine kinase"/>
    <property type="match status" value="1"/>
</dbReference>
<dbReference type="InterPro" id="IPR003661">
    <property type="entry name" value="HisK_dim/P_dom"/>
</dbReference>
<dbReference type="InterPro" id="IPR036097">
    <property type="entry name" value="HisK_dim/P_sf"/>
</dbReference>
<dbReference type="InterPro" id="IPR005467">
    <property type="entry name" value="His_kinase_dom"/>
</dbReference>
<comment type="subcellular location">
    <subcellularLocation>
        <location evidence="3">Cell membrane</location>
    </subcellularLocation>
</comment>
<dbReference type="PROSITE" id="PS50885">
    <property type="entry name" value="HAMP"/>
    <property type="match status" value="1"/>
</dbReference>
<dbReference type="Proteomes" id="UP000247832">
    <property type="component" value="Unassembled WGS sequence"/>
</dbReference>
<dbReference type="FunFam" id="1.10.287.130:FF:000001">
    <property type="entry name" value="Two-component sensor histidine kinase"/>
    <property type="match status" value="1"/>
</dbReference>
<dbReference type="Gene3D" id="6.10.340.10">
    <property type="match status" value="1"/>
</dbReference>